<evidence type="ECO:0000313" key="5">
    <source>
        <dbReference type="Proteomes" id="UP001165090"/>
    </source>
</evidence>
<evidence type="ECO:0000256" key="2">
    <source>
        <dbReference type="SAM" id="SignalP"/>
    </source>
</evidence>
<name>A0ABQ5RW09_9CHLO</name>
<gene>
    <name evidence="4" type="ORF">VaNZ11_003764</name>
</gene>
<keyword evidence="5" id="KW-1185">Reference proteome</keyword>
<feature type="region of interest" description="Disordered" evidence="1">
    <location>
        <begin position="25"/>
        <end position="50"/>
    </location>
</feature>
<evidence type="ECO:0000256" key="1">
    <source>
        <dbReference type="SAM" id="MobiDB-lite"/>
    </source>
</evidence>
<feature type="domain" description="Peptidase M11 gametolysin" evidence="3">
    <location>
        <begin position="173"/>
        <end position="444"/>
    </location>
</feature>
<dbReference type="InterPro" id="IPR008752">
    <property type="entry name" value="Peptidase_M11"/>
</dbReference>
<accession>A0ABQ5RW09</accession>
<organism evidence="4 5">
    <name type="scientific">Volvox africanus</name>
    <dbReference type="NCBI Taxonomy" id="51714"/>
    <lineage>
        <taxon>Eukaryota</taxon>
        <taxon>Viridiplantae</taxon>
        <taxon>Chlorophyta</taxon>
        <taxon>core chlorophytes</taxon>
        <taxon>Chlorophyceae</taxon>
        <taxon>CS clade</taxon>
        <taxon>Chlamydomonadales</taxon>
        <taxon>Volvocaceae</taxon>
        <taxon>Volvox</taxon>
    </lineage>
</organism>
<feature type="chain" id="PRO_5046378367" description="Peptidase M11 gametolysin domain-containing protein" evidence="2">
    <location>
        <begin position="27"/>
        <end position="444"/>
    </location>
</feature>
<sequence>MRIRATCLLLALAVLSSAGLVDMVGGQDTPTPKGSGKPLRSPPPPPDPNLPTFTLTGEIKYVDTHDGHRTYTFYDAEGNVTPLARDLALSDVDNKTVPISAGDVLQLECVVGRVCSSCPSGENATCTCPSEEQIQGCLSTNQATVSQVVPAWQVAQMDPNNPNEGTAINKNYRLLVLILDYTACGFAPSLDVDTVTQLYMGPNGDGNGGVAEKFKQCSYGKFNISYFQVAVIKPVCSTAVTGGCSWWAISSAADAAAKAQLGLPFFSNFTYYTYVVPPGLQSVCPWAGLALVPGKQTWLQSTGYGVLRWATIMQETIHNFGLWHSWKNGWEYEDYSTAMGRGDSCPNAAELSRLGWATAAAQGGEINTGVLTAPGAYVTWTLPATYITGDNNYLRVIPNWLPTYGNNSLAKHLYIALRVPKAGDAGMGSTYSNRVHVHEVNATM</sequence>
<keyword evidence="2" id="KW-0732">Signal</keyword>
<protein>
    <recommendedName>
        <fullName evidence="3">Peptidase M11 gametolysin domain-containing protein</fullName>
    </recommendedName>
</protein>
<feature type="non-terminal residue" evidence="4">
    <location>
        <position position="444"/>
    </location>
</feature>
<proteinExistence type="predicted"/>
<evidence type="ECO:0000259" key="3">
    <source>
        <dbReference type="Pfam" id="PF05548"/>
    </source>
</evidence>
<evidence type="ECO:0000313" key="4">
    <source>
        <dbReference type="EMBL" id="GLI61393.1"/>
    </source>
</evidence>
<dbReference type="EMBL" id="BSDZ01000010">
    <property type="protein sequence ID" value="GLI61393.1"/>
    <property type="molecule type" value="Genomic_DNA"/>
</dbReference>
<feature type="compositionally biased region" description="Pro residues" evidence="1">
    <location>
        <begin position="40"/>
        <end position="49"/>
    </location>
</feature>
<dbReference type="Proteomes" id="UP001165090">
    <property type="component" value="Unassembled WGS sequence"/>
</dbReference>
<dbReference type="Pfam" id="PF05548">
    <property type="entry name" value="Peptidase_M11"/>
    <property type="match status" value="1"/>
</dbReference>
<reference evidence="4 5" key="1">
    <citation type="journal article" date="2023" name="IScience">
        <title>Expanded male sex-determining region conserved during the evolution of homothallism in the green alga Volvox.</title>
        <authorList>
            <person name="Yamamoto K."/>
            <person name="Matsuzaki R."/>
            <person name="Mahakham W."/>
            <person name="Heman W."/>
            <person name="Sekimoto H."/>
            <person name="Kawachi M."/>
            <person name="Minakuchi Y."/>
            <person name="Toyoda A."/>
            <person name="Nozaki H."/>
        </authorList>
    </citation>
    <scope>NUCLEOTIDE SEQUENCE [LARGE SCALE GENOMIC DNA]</scope>
    <source>
        <strain evidence="4 5">NIES-4468</strain>
    </source>
</reference>
<feature type="signal peptide" evidence="2">
    <location>
        <begin position="1"/>
        <end position="26"/>
    </location>
</feature>
<comment type="caution">
    <text evidence="4">The sequence shown here is derived from an EMBL/GenBank/DDBJ whole genome shotgun (WGS) entry which is preliminary data.</text>
</comment>